<dbReference type="PROSITE" id="PS51186">
    <property type="entry name" value="GNAT"/>
    <property type="match status" value="1"/>
</dbReference>
<sequence>MPVQGVRIRDCEAVQTDWLRTSAIAKGGKTFSTHGIDWAWNPAERALYGLFPERVDEAGLRPALAEAVRLGAKTVGLWSNAAVRVPQALGLGFEIGWQPWWMAAAVADVPPEDPPLATHRGLDLPAGAWSAELAPDGDWAASGSLFIPAQAETAGLRPVRTGLAGVFDMCVLESRQRQGLGSRILRALADRARNEGVQTLLLNSTPAGERLYRSHGFELIGRGQTYWLHLG</sequence>
<comment type="caution">
    <text evidence="2">The sequence shown here is derived from an EMBL/GenBank/DDBJ whole genome shotgun (WGS) entry which is preliminary data.</text>
</comment>
<dbReference type="EMBL" id="JAVDQF010000001">
    <property type="protein sequence ID" value="MDR6267866.1"/>
    <property type="molecule type" value="Genomic_DNA"/>
</dbReference>
<keyword evidence="3" id="KW-1185">Reference proteome</keyword>
<organism evidence="2 3">
    <name type="scientific">Arthrobacter russicus</name>
    <dbReference type="NCBI Taxonomy" id="172040"/>
    <lineage>
        <taxon>Bacteria</taxon>
        <taxon>Bacillati</taxon>
        <taxon>Actinomycetota</taxon>
        <taxon>Actinomycetes</taxon>
        <taxon>Micrococcales</taxon>
        <taxon>Micrococcaceae</taxon>
        <taxon>Arthrobacter</taxon>
    </lineage>
</organism>
<dbReference type="InterPro" id="IPR000182">
    <property type="entry name" value="GNAT_dom"/>
</dbReference>
<proteinExistence type="predicted"/>
<accession>A0ABU1J619</accession>
<evidence type="ECO:0000259" key="1">
    <source>
        <dbReference type="PROSITE" id="PS51186"/>
    </source>
</evidence>
<gene>
    <name evidence="2" type="ORF">JOE69_000104</name>
</gene>
<dbReference type="RefSeq" id="WP_309795152.1">
    <property type="nucleotide sequence ID" value="NZ_BAAAHY010000006.1"/>
</dbReference>
<reference evidence="2 3" key="1">
    <citation type="submission" date="2023-07" db="EMBL/GenBank/DDBJ databases">
        <title>Sequencing the genomes of 1000 actinobacteria strains.</title>
        <authorList>
            <person name="Klenk H.-P."/>
        </authorList>
    </citation>
    <scope>NUCLEOTIDE SEQUENCE [LARGE SCALE GENOMIC DNA]</scope>
    <source>
        <strain evidence="2 3">DSM 14555</strain>
    </source>
</reference>
<name>A0ABU1J619_9MICC</name>
<dbReference type="SUPFAM" id="SSF55729">
    <property type="entry name" value="Acyl-CoA N-acyltransferases (Nat)"/>
    <property type="match status" value="1"/>
</dbReference>
<evidence type="ECO:0000313" key="3">
    <source>
        <dbReference type="Proteomes" id="UP001185069"/>
    </source>
</evidence>
<dbReference type="CDD" id="cd04301">
    <property type="entry name" value="NAT_SF"/>
    <property type="match status" value="1"/>
</dbReference>
<evidence type="ECO:0000313" key="2">
    <source>
        <dbReference type="EMBL" id="MDR6267866.1"/>
    </source>
</evidence>
<dbReference type="Proteomes" id="UP001185069">
    <property type="component" value="Unassembled WGS sequence"/>
</dbReference>
<dbReference type="Pfam" id="PF13508">
    <property type="entry name" value="Acetyltransf_7"/>
    <property type="match status" value="1"/>
</dbReference>
<feature type="domain" description="N-acetyltransferase" evidence="1">
    <location>
        <begin position="104"/>
        <end position="231"/>
    </location>
</feature>
<dbReference type="Gene3D" id="3.40.630.30">
    <property type="match status" value="1"/>
</dbReference>
<protein>
    <submittedName>
        <fullName evidence="2">GNAT superfamily N-acetyltransferase</fullName>
    </submittedName>
</protein>
<dbReference type="InterPro" id="IPR016181">
    <property type="entry name" value="Acyl_CoA_acyltransferase"/>
</dbReference>